<proteinExistence type="predicted"/>
<organism evidence="1">
    <name type="scientific">uncultured Thermomicrobiales bacterium</name>
    <dbReference type="NCBI Taxonomy" id="1645740"/>
    <lineage>
        <taxon>Bacteria</taxon>
        <taxon>Pseudomonadati</taxon>
        <taxon>Thermomicrobiota</taxon>
        <taxon>Thermomicrobia</taxon>
        <taxon>Thermomicrobiales</taxon>
        <taxon>environmental samples</taxon>
    </lineage>
</organism>
<dbReference type="AlphaFoldDB" id="A0A6J4UNS8"/>
<reference evidence="1" key="1">
    <citation type="submission" date="2020-02" db="EMBL/GenBank/DDBJ databases">
        <authorList>
            <person name="Meier V. D."/>
        </authorList>
    </citation>
    <scope>NUCLEOTIDE SEQUENCE</scope>
    <source>
        <strain evidence="1">AVDCRST_MAG73</strain>
    </source>
</reference>
<protein>
    <submittedName>
        <fullName evidence="1">Uncharacterized protein</fullName>
    </submittedName>
</protein>
<name>A0A6J4UNS8_9BACT</name>
<evidence type="ECO:0000313" key="1">
    <source>
        <dbReference type="EMBL" id="CAA9552340.1"/>
    </source>
</evidence>
<sequence>MSMHRLETDLLVQAHIAELLRDATRRPRLPRDPARLRAARRRVGLGLIALGERLAGRVAIAPLEAVKPA</sequence>
<accession>A0A6J4UNS8</accession>
<gene>
    <name evidence="1" type="ORF">AVDCRST_MAG73-2984</name>
</gene>
<dbReference type="EMBL" id="CADCWE010000199">
    <property type="protein sequence ID" value="CAA9552340.1"/>
    <property type="molecule type" value="Genomic_DNA"/>
</dbReference>